<dbReference type="EMBL" id="JBFXLR010000002">
    <property type="protein sequence ID" value="KAL2860171.1"/>
    <property type="molecule type" value="Genomic_DNA"/>
</dbReference>
<dbReference type="GeneID" id="98159262"/>
<dbReference type="SUPFAM" id="SSF52025">
    <property type="entry name" value="PA domain"/>
    <property type="match status" value="1"/>
</dbReference>
<feature type="region of interest" description="Disordered" evidence="1">
    <location>
        <begin position="268"/>
        <end position="288"/>
    </location>
</feature>
<dbReference type="PANTHER" id="PTHR10404">
    <property type="entry name" value="N-ACETYLATED-ALPHA-LINKED ACIDIC DIPEPTIDASE"/>
    <property type="match status" value="1"/>
</dbReference>
<dbReference type="InterPro" id="IPR046450">
    <property type="entry name" value="PA_dom_sf"/>
</dbReference>
<feature type="domain" description="PA" evidence="2">
    <location>
        <begin position="13"/>
        <end position="47"/>
    </location>
</feature>
<dbReference type="SUPFAM" id="SSF53187">
    <property type="entry name" value="Zn-dependent exopeptidases"/>
    <property type="match status" value="1"/>
</dbReference>
<dbReference type="InterPro" id="IPR003137">
    <property type="entry name" value="PA_domain"/>
</dbReference>
<dbReference type="InterPro" id="IPR039373">
    <property type="entry name" value="Peptidase_M28B"/>
</dbReference>
<proteinExistence type="predicted"/>
<dbReference type="Pfam" id="PF02225">
    <property type="entry name" value="PA"/>
    <property type="match status" value="1"/>
</dbReference>
<feature type="compositionally biased region" description="Low complexity" evidence="1">
    <location>
        <begin position="268"/>
        <end position="277"/>
    </location>
</feature>
<dbReference type="Proteomes" id="UP001610444">
    <property type="component" value="Unassembled WGS sequence"/>
</dbReference>
<accession>A0ABR4L707</accession>
<organism evidence="3 4">
    <name type="scientific">Aspergillus pseudodeflectus</name>
    <dbReference type="NCBI Taxonomy" id="176178"/>
    <lineage>
        <taxon>Eukaryota</taxon>
        <taxon>Fungi</taxon>
        <taxon>Dikarya</taxon>
        <taxon>Ascomycota</taxon>
        <taxon>Pezizomycotina</taxon>
        <taxon>Eurotiomycetes</taxon>
        <taxon>Eurotiomycetidae</taxon>
        <taxon>Eurotiales</taxon>
        <taxon>Aspergillaceae</taxon>
        <taxon>Aspergillus</taxon>
        <taxon>Aspergillus subgen. Nidulantes</taxon>
    </lineage>
</organism>
<evidence type="ECO:0000259" key="2">
    <source>
        <dbReference type="Pfam" id="PF02225"/>
    </source>
</evidence>
<protein>
    <recommendedName>
        <fullName evidence="2">PA domain-containing protein</fullName>
    </recommendedName>
</protein>
<name>A0ABR4L707_9EURO</name>
<dbReference type="Gene3D" id="3.50.30.30">
    <property type="match status" value="1"/>
</dbReference>
<reference evidence="3 4" key="1">
    <citation type="submission" date="2024-07" db="EMBL/GenBank/DDBJ databases">
        <title>Section-level genome sequencing and comparative genomics of Aspergillus sections Usti and Cavernicolus.</title>
        <authorList>
            <consortium name="Lawrence Berkeley National Laboratory"/>
            <person name="Nybo J.L."/>
            <person name="Vesth T.C."/>
            <person name="Theobald S."/>
            <person name="Frisvad J.C."/>
            <person name="Larsen T.O."/>
            <person name="Kjaerboelling I."/>
            <person name="Rothschild-Mancinelli K."/>
            <person name="Lyhne E.K."/>
            <person name="Kogle M.E."/>
            <person name="Barry K."/>
            <person name="Clum A."/>
            <person name="Na H."/>
            <person name="Ledsgaard L."/>
            <person name="Lin J."/>
            <person name="Lipzen A."/>
            <person name="Kuo A."/>
            <person name="Riley R."/>
            <person name="Mondo S."/>
            <person name="LaButti K."/>
            <person name="Haridas S."/>
            <person name="Pangalinan J."/>
            <person name="Salamov A.A."/>
            <person name="Simmons B.A."/>
            <person name="Magnuson J.K."/>
            <person name="Chen J."/>
            <person name="Drula E."/>
            <person name="Henrissat B."/>
            <person name="Wiebenga A."/>
            <person name="Lubbers R.J."/>
            <person name="Gomes A.C."/>
            <person name="Macurrencykelacurrency M.R."/>
            <person name="Stajich J."/>
            <person name="Grigoriev I.V."/>
            <person name="Mortensen U.H."/>
            <person name="De vries R.P."/>
            <person name="Baker S.E."/>
            <person name="Andersen M.R."/>
        </authorList>
    </citation>
    <scope>NUCLEOTIDE SEQUENCE [LARGE SCALE GENOMIC DNA]</scope>
    <source>
        <strain evidence="3 4">CBS 756.74</strain>
    </source>
</reference>
<dbReference type="RefSeq" id="XP_070904862.1">
    <property type="nucleotide sequence ID" value="XM_071044098.1"/>
</dbReference>
<sequence length="288" mass="31203">MALQCAGALSSAGTLAACRGLKVKAAQEAGAVGLILYNVPQEDGQFSSEDEYAVFPEGPARHLSAIQRGSVSFFNVGAGPYPEPAFTPSILSISISFCDARHLFDTLEGHGLGRSDPPPGWQGLFPGLEYYSGPSHMMLELVNDIEYIDTELYNVVGTIKGESSECVVRWLRGPSVWIHSNEREYGLLNPTAWATRNFNYSKKNCIAYINVDESTSGGDTQGPVGSPLLAETLYEAAKLVPSPLNEEVEVEDGWFLFNTDTEVPYSIAPSTPISSTTQKPVSHPWTHP</sequence>
<dbReference type="PANTHER" id="PTHR10404:SF46">
    <property type="entry name" value="VACUOLAR PROTEIN SORTING-ASSOCIATED PROTEIN 70"/>
    <property type="match status" value="1"/>
</dbReference>
<evidence type="ECO:0000313" key="3">
    <source>
        <dbReference type="EMBL" id="KAL2860171.1"/>
    </source>
</evidence>
<keyword evidence="4" id="KW-1185">Reference proteome</keyword>
<comment type="caution">
    <text evidence="3">The sequence shown here is derived from an EMBL/GenBank/DDBJ whole genome shotgun (WGS) entry which is preliminary data.</text>
</comment>
<dbReference type="Gene3D" id="3.40.630.10">
    <property type="entry name" value="Zn peptidases"/>
    <property type="match status" value="1"/>
</dbReference>
<gene>
    <name evidence="3" type="ORF">BJX68DRAFT_261138</name>
</gene>
<evidence type="ECO:0000313" key="4">
    <source>
        <dbReference type="Proteomes" id="UP001610444"/>
    </source>
</evidence>
<evidence type="ECO:0000256" key="1">
    <source>
        <dbReference type="SAM" id="MobiDB-lite"/>
    </source>
</evidence>